<gene>
    <name evidence="1" type="ORF">M9H77_03982</name>
</gene>
<protein>
    <submittedName>
        <fullName evidence="1">Uncharacterized protein</fullName>
    </submittedName>
</protein>
<accession>A0ACC0CD92</accession>
<comment type="caution">
    <text evidence="1">The sequence shown here is derived from an EMBL/GenBank/DDBJ whole genome shotgun (WGS) entry which is preliminary data.</text>
</comment>
<name>A0ACC0CD92_CATRO</name>
<evidence type="ECO:0000313" key="2">
    <source>
        <dbReference type="Proteomes" id="UP001060085"/>
    </source>
</evidence>
<proteinExistence type="predicted"/>
<dbReference type="Proteomes" id="UP001060085">
    <property type="component" value="Linkage Group LG01"/>
</dbReference>
<organism evidence="1 2">
    <name type="scientific">Catharanthus roseus</name>
    <name type="common">Madagascar periwinkle</name>
    <name type="synonym">Vinca rosea</name>
    <dbReference type="NCBI Taxonomy" id="4058"/>
    <lineage>
        <taxon>Eukaryota</taxon>
        <taxon>Viridiplantae</taxon>
        <taxon>Streptophyta</taxon>
        <taxon>Embryophyta</taxon>
        <taxon>Tracheophyta</taxon>
        <taxon>Spermatophyta</taxon>
        <taxon>Magnoliopsida</taxon>
        <taxon>eudicotyledons</taxon>
        <taxon>Gunneridae</taxon>
        <taxon>Pentapetalae</taxon>
        <taxon>asterids</taxon>
        <taxon>lamiids</taxon>
        <taxon>Gentianales</taxon>
        <taxon>Apocynaceae</taxon>
        <taxon>Rauvolfioideae</taxon>
        <taxon>Vinceae</taxon>
        <taxon>Catharanthinae</taxon>
        <taxon>Catharanthus</taxon>
    </lineage>
</organism>
<reference evidence="2" key="1">
    <citation type="journal article" date="2023" name="Nat. Plants">
        <title>Single-cell RNA sequencing provides a high-resolution roadmap for understanding the multicellular compartmentation of specialized metabolism.</title>
        <authorList>
            <person name="Sun S."/>
            <person name="Shen X."/>
            <person name="Li Y."/>
            <person name="Li Y."/>
            <person name="Wang S."/>
            <person name="Li R."/>
            <person name="Zhang H."/>
            <person name="Shen G."/>
            <person name="Guo B."/>
            <person name="Wei J."/>
            <person name="Xu J."/>
            <person name="St-Pierre B."/>
            <person name="Chen S."/>
            <person name="Sun C."/>
        </authorList>
    </citation>
    <scope>NUCLEOTIDE SEQUENCE [LARGE SCALE GENOMIC DNA]</scope>
</reference>
<keyword evidence="2" id="KW-1185">Reference proteome</keyword>
<dbReference type="EMBL" id="CM044701">
    <property type="protein sequence ID" value="KAI5682754.1"/>
    <property type="molecule type" value="Genomic_DNA"/>
</dbReference>
<sequence>MLIALRKGIVAVPSPIVTALNLTVQTPFLSPPRLLFFSTLSPQSPIKALTRSDLKNLVLSHCRQGKFYDLFRNVVASPSVLLTACQSLKCSFPPEKNAESKSPELLTVDWISTHFFSIQELSSQLFSNRFDVDSCCLIIPSSTHGGKSLVVPNLKLKVVIEAIRIVFEIIYDDRFVTFSYGGRINMGRHTAIRYLKNSVENPTWWFTVSFNGSEKFNSKHVDKLCVIIGEKIKDDILIDIMKRLFQSEAIGIELGGLCLGRGFPQECGLSSILINIYFNGFDKEIQELRHETHKDNLKFEDGELVTPFSNNVHYKPLKIYAVRYLDEILMITSGTKMFTMDLKSRVTKLLEENLELKVDKVKTVIHSATSEKISFLGMELQAVLPSVLNPSPSEKAIRAWKKYLRQKEVRLLELRNARERNRKKLGMKLLSHVFKKLKRSNGFKFDFQIENEVKQIFSTWGDEVVQEFVGSADDERWEWHRKLLGGDFLSLQKIRDQLPRELVDAYDNFQHQVDRYLNPMKAKKALEEERRRAEEEEEQRYARRTVKDLTTLCIRVDAPMELIKKAVKMIGFTNHMGRPRPISLLMPLEDVDIIKWYAGIGRRWLDYFCCCHNFKMVKTVVTYHLRFSCILTLAAKHESTKLEAIRHYTKDLRISDLDGIEELHFPTEREVKRMGDKNLSDPKPVDGPLTTTLVRLASDEPPYRCAAHFCNKRDTVVYRMNLLQNHSSMVEKKMNAEVGLIHESLSRKCVPLCPYHISEFYLGKLTFQDIDFTSLVKVA</sequence>
<evidence type="ECO:0000313" key="1">
    <source>
        <dbReference type="EMBL" id="KAI5682754.1"/>
    </source>
</evidence>